<proteinExistence type="predicted"/>
<organism evidence="1 2">
    <name type="scientific">Schistosoma mattheei</name>
    <dbReference type="NCBI Taxonomy" id="31246"/>
    <lineage>
        <taxon>Eukaryota</taxon>
        <taxon>Metazoa</taxon>
        <taxon>Spiralia</taxon>
        <taxon>Lophotrochozoa</taxon>
        <taxon>Platyhelminthes</taxon>
        <taxon>Trematoda</taxon>
        <taxon>Digenea</taxon>
        <taxon>Strigeidida</taxon>
        <taxon>Schistosomatoidea</taxon>
        <taxon>Schistosomatidae</taxon>
        <taxon>Schistosoma</taxon>
    </lineage>
</organism>
<evidence type="ECO:0000313" key="2">
    <source>
        <dbReference type="Proteomes" id="UP000269396"/>
    </source>
</evidence>
<dbReference type="Proteomes" id="UP000269396">
    <property type="component" value="Unassembled WGS sequence"/>
</dbReference>
<reference evidence="1 2" key="1">
    <citation type="submission" date="2018-11" db="EMBL/GenBank/DDBJ databases">
        <authorList>
            <consortium name="Pathogen Informatics"/>
        </authorList>
    </citation>
    <scope>NUCLEOTIDE SEQUENCE [LARGE SCALE GENOMIC DNA]</scope>
    <source>
        <strain>Denwood</strain>
        <strain evidence="2">Zambia</strain>
    </source>
</reference>
<sequence length="87" mass="9123">MAILQCTFSDCMGCLVTASMKPFLYGTELRSATGLSSESENSKTPSALVSLCDGEIDPIRAVILLSLIDHASIAAGVKVCSNPENVE</sequence>
<gene>
    <name evidence="1" type="ORF">SMTD_LOCUS11568</name>
</gene>
<accession>A0A3P8E399</accession>
<dbReference type="EMBL" id="UZAL01031589">
    <property type="protein sequence ID" value="VDP58557.1"/>
    <property type="molecule type" value="Genomic_DNA"/>
</dbReference>
<keyword evidence="2" id="KW-1185">Reference proteome</keyword>
<protein>
    <submittedName>
        <fullName evidence="1">Uncharacterized protein</fullName>
    </submittedName>
</protein>
<dbReference type="AlphaFoldDB" id="A0A3P8E399"/>
<evidence type="ECO:0000313" key="1">
    <source>
        <dbReference type="EMBL" id="VDP58557.1"/>
    </source>
</evidence>
<name>A0A3P8E399_9TREM</name>